<organism evidence="2 3">
    <name type="scientific">Rhodocollybia butyracea</name>
    <dbReference type="NCBI Taxonomy" id="206335"/>
    <lineage>
        <taxon>Eukaryota</taxon>
        <taxon>Fungi</taxon>
        <taxon>Dikarya</taxon>
        <taxon>Basidiomycota</taxon>
        <taxon>Agaricomycotina</taxon>
        <taxon>Agaricomycetes</taxon>
        <taxon>Agaricomycetidae</taxon>
        <taxon>Agaricales</taxon>
        <taxon>Marasmiineae</taxon>
        <taxon>Omphalotaceae</taxon>
        <taxon>Rhodocollybia</taxon>
    </lineage>
</organism>
<evidence type="ECO:0000256" key="1">
    <source>
        <dbReference type="SAM" id="Phobius"/>
    </source>
</evidence>
<dbReference type="OrthoDB" id="2744793at2759"/>
<comment type="caution">
    <text evidence="2">The sequence shown here is derived from an EMBL/GenBank/DDBJ whole genome shotgun (WGS) entry which is preliminary data.</text>
</comment>
<accession>A0A9P5PK34</accession>
<proteinExistence type="predicted"/>
<evidence type="ECO:0000313" key="3">
    <source>
        <dbReference type="Proteomes" id="UP000772434"/>
    </source>
</evidence>
<gene>
    <name evidence="2" type="ORF">BDP27DRAFT_1425606</name>
</gene>
<keyword evidence="3" id="KW-1185">Reference proteome</keyword>
<dbReference type="AlphaFoldDB" id="A0A9P5PK34"/>
<feature type="transmembrane region" description="Helical" evidence="1">
    <location>
        <begin position="20"/>
        <end position="44"/>
    </location>
</feature>
<evidence type="ECO:0000313" key="2">
    <source>
        <dbReference type="EMBL" id="KAF9064674.1"/>
    </source>
</evidence>
<sequence>MGPKEQQLISAEAEAFLISAAPLMVVLTGYGAFIFGFMVAIRSLTMRESWGRPQTILLVCLVTILICFTWIVSISGGGILMAEGFIFMQTLEQQQGLINHVQAADKRIMIWQYISDWPATILASIIYIIHESSSYIPYGHPSNAASLE</sequence>
<feature type="transmembrane region" description="Helical" evidence="1">
    <location>
        <begin position="56"/>
        <end position="88"/>
    </location>
</feature>
<dbReference type="Proteomes" id="UP000772434">
    <property type="component" value="Unassembled WGS sequence"/>
</dbReference>
<keyword evidence="1" id="KW-0812">Transmembrane</keyword>
<name>A0A9P5PK34_9AGAR</name>
<reference evidence="2" key="1">
    <citation type="submission" date="2020-11" db="EMBL/GenBank/DDBJ databases">
        <authorList>
            <consortium name="DOE Joint Genome Institute"/>
            <person name="Ahrendt S."/>
            <person name="Riley R."/>
            <person name="Andreopoulos W."/>
            <person name="Labutti K."/>
            <person name="Pangilinan J."/>
            <person name="Ruiz-Duenas F.J."/>
            <person name="Barrasa J.M."/>
            <person name="Sanchez-Garcia M."/>
            <person name="Camarero S."/>
            <person name="Miyauchi S."/>
            <person name="Serrano A."/>
            <person name="Linde D."/>
            <person name="Babiker R."/>
            <person name="Drula E."/>
            <person name="Ayuso-Fernandez I."/>
            <person name="Pacheco R."/>
            <person name="Padilla G."/>
            <person name="Ferreira P."/>
            <person name="Barriuso J."/>
            <person name="Kellner H."/>
            <person name="Castanera R."/>
            <person name="Alfaro M."/>
            <person name="Ramirez L."/>
            <person name="Pisabarro A.G."/>
            <person name="Kuo A."/>
            <person name="Tritt A."/>
            <person name="Lipzen A."/>
            <person name="He G."/>
            <person name="Yan M."/>
            <person name="Ng V."/>
            <person name="Cullen D."/>
            <person name="Martin F."/>
            <person name="Rosso M.-N."/>
            <person name="Henrissat B."/>
            <person name="Hibbett D."/>
            <person name="Martinez A.T."/>
            <person name="Grigoriev I.V."/>
        </authorList>
    </citation>
    <scope>NUCLEOTIDE SEQUENCE</scope>
    <source>
        <strain evidence="2">AH 40177</strain>
    </source>
</reference>
<keyword evidence="1" id="KW-0472">Membrane</keyword>
<dbReference type="EMBL" id="JADNRY010000118">
    <property type="protein sequence ID" value="KAF9064674.1"/>
    <property type="molecule type" value="Genomic_DNA"/>
</dbReference>
<keyword evidence="1" id="KW-1133">Transmembrane helix</keyword>
<protein>
    <submittedName>
        <fullName evidence="2">Uncharacterized protein</fullName>
    </submittedName>
</protein>